<name>A0A3S1BRU5_9BACL</name>
<organism evidence="2 3">
    <name type="scientific">Paenibacillus zeisoli</name>
    <dbReference type="NCBI Taxonomy" id="2496267"/>
    <lineage>
        <taxon>Bacteria</taxon>
        <taxon>Bacillati</taxon>
        <taxon>Bacillota</taxon>
        <taxon>Bacilli</taxon>
        <taxon>Bacillales</taxon>
        <taxon>Paenibacillaceae</taxon>
        <taxon>Paenibacillus</taxon>
    </lineage>
</organism>
<dbReference type="OrthoDB" id="2661942at2"/>
<dbReference type="AlphaFoldDB" id="A0A3S1BRU5"/>
<sequence>MRKFMLLIGAMLAIGGCSDSSTQHIEKQGSTVHKVTPTTPNPKYKQQEEPPEHKVFLDAAALTDHYSFADRSGKYLIAFSGSRDTKLNKAIGEGGRVLDVKFIRQQSRSDKDDGRQWANNFDNLEGMIFEVVEGQALPDQTYYLVNDRELNLKAIIPVTTKLKDAVEDSVKQAIEREKSLPIEKIWEIGQVGTDHQIYLVQFKKKDKKVTASIILKHGQLLAAKDYVADYDPNSTWRVDDGGEVTPEMFSFLFAASTKNGLLLGMEWAGAEGKNAFFLNQKGNAALEELKIKGGRYMSP</sequence>
<proteinExistence type="predicted"/>
<gene>
    <name evidence="2" type="ORF">EJP77_13925</name>
</gene>
<dbReference type="PROSITE" id="PS51257">
    <property type="entry name" value="PROKAR_LIPOPROTEIN"/>
    <property type="match status" value="1"/>
</dbReference>
<evidence type="ECO:0000313" key="2">
    <source>
        <dbReference type="EMBL" id="RUT29906.1"/>
    </source>
</evidence>
<keyword evidence="3" id="KW-1185">Reference proteome</keyword>
<dbReference type="EMBL" id="RZNX01000005">
    <property type="protein sequence ID" value="RUT29906.1"/>
    <property type="molecule type" value="Genomic_DNA"/>
</dbReference>
<evidence type="ECO:0000256" key="1">
    <source>
        <dbReference type="SAM" id="MobiDB-lite"/>
    </source>
</evidence>
<accession>A0A3S1BRU5</accession>
<dbReference type="Proteomes" id="UP000272464">
    <property type="component" value="Unassembled WGS sequence"/>
</dbReference>
<protein>
    <submittedName>
        <fullName evidence="2">Uncharacterized protein</fullName>
    </submittedName>
</protein>
<dbReference type="RefSeq" id="WP_127199850.1">
    <property type="nucleotide sequence ID" value="NZ_RZNX01000005.1"/>
</dbReference>
<comment type="caution">
    <text evidence="2">The sequence shown here is derived from an EMBL/GenBank/DDBJ whole genome shotgun (WGS) entry which is preliminary data.</text>
</comment>
<reference evidence="2 3" key="1">
    <citation type="submission" date="2018-12" db="EMBL/GenBank/DDBJ databases">
        <authorList>
            <person name="Sun L."/>
            <person name="Chen Z."/>
        </authorList>
    </citation>
    <scope>NUCLEOTIDE SEQUENCE [LARGE SCALE GENOMIC DNA]</scope>
    <source>
        <strain evidence="2 3">3-5-3</strain>
    </source>
</reference>
<evidence type="ECO:0000313" key="3">
    <source>
        <dbReference type="Proteomes" id="UP000272464"/>
    </source>
</evidence>
<feature type="region of interest" description="Disordered" evidence="1">
    <location>
        <begin position="28"/>
        <end position="49"/>
    </location>
</feature>
<feature type="compositionally biased region" description="Polar residues" evidence="1">
    <location>
        <begin position="28"/>
        <end position="38"/>
    </location>
</feature>